<dbReference type="AlphaFoldDB" id="A0A8J7W5H6"/>
<dbReference type="InterPro" id="IPR004557">
    <property type="entry name" value="PrmC-related"/>
</dbReference>
<dbReference type="PROSITE" id="PS00092">
    <property type="entry name" value="N6_MTASE"/>
    <property type="match status" value="1"/>
</dbReference>
<evidence type="ECO:0000259" key="5">
    <source>
        <dbReference type="Pfam" id="PF05175"/>
    </source>
</evidence>
<organism evidence="6 7">
    <name type="scientific">Methanocalculus chunghsingensis</name>
    <dbReference type="NCBI Taxonomy" id="156457"/>
    <lineage>
        <taxon>Archaea</taxon>
        <taxon>Methanobacteriati</taxon>
        <taxon>Methanobacteriota</taxon>
        <taxon>Stenosarchaea group</taxon>
        <taxon>Methanomicrobia</taxon>
        <taxon>Methanomicrobiales</taxon>
        <taxon>Methanocalculaceae</taxon>
        <taxon>Methanocalculus</taxon>
    </lineage>
</organism>
<dbReference type="Proteomes" id="UP000730161">
    <property type="component" value="Unassembled WGS sequence"/>
</dbReference>
<dbReference type="GO" id="GO:0008276">
    <property type="term" value="F:protein methyltransferase activity"/>
    <property type="evidence" value="ECO:0007669"/>
    <property type="project" value="TreeGrafter"/>
</dbReference>
<dbReference type="GO" id="GO:0032259">
    <property type="term" value="P:methylation"/>
    <property type="evidence" value="ECO:0007669"/>
    <property type="project" value="UniProtKB-KW"/>
</dbReference>
<accession>A0A8J7W5H6</accession>
<proteinExistence type="inferred from homology"/>
<dbReference type="EMBL" id="JWHL01000003">
    <property type="protein sequence ID" value="MBR1368656.1"/>
    <property type="molecule type" value="Genomic_DNA"/>
</dbReference>
<dbReference type="PANTHER" id="PTHR45875">
    <property type="entry name" value="METHYLTRANSFERASE N6AMT1"/>
    <property type="match status" value="1"/>
</dbReference>
<keyword evidence="4" id="KW-0949">S-adenosyl-L-methionine</keyword>
<dbReference type="Gene3D" id="3.40.50.150">
    <property type="entry name" value="Vaccinia Virus protein VP39"/>
    <property type="match status" value="1"/>
</dbReference>
<keyword evidence="7" id="KW-1185">Reference proteome</keyword>
<gene>
    <name evidence="6" type="ORF">RJ53_03690</name>
</gene>
<reference evidence="6" key="1">
    <citation type="submission" date="2014-12" db="EMBL/GenBank/DDBJ databases">
        <authorList>
            <person name="Huang H.-H."/>
            <person name="Chen S.-C."/>
            <person name="Lai M.-C."/>
        </authorList>
    </citation>
    <scope>NUCLEOTIDE SEQUENCE</scope>
    <source>
        <strain evidence="6">K1F9705b</strain>
    </source>
</reference>
<comment type="similarity">
    <text evidence="1">Belongs to the eukaryotic/archaeal PrmC-related family.</text>
</comment>
<dbReference type="CDD" id="cd02440">
    <property type="entry name" value="AdoMet_MTases"/>
    <property type="match status" value="1"/>
</dbReference>
<evidence type="ECO:0000256" key="3">
    <source>
        <dbReference type="ARBA" id="ARBA00022679"/>
    </source>
</evidence>
<comment type="caution">
    <text evidence="6">The sequence shown here is derived from an EMBL/GenBank/DDBJ whole genome shotgun (WGS) entry which is preliminary data.</text>
</comment>
<dbReference type="Pfam" id="PF05175">
    <property type="entry name" value="MTS"/>
    <property type="match status" value="1"/>
</dbReference>
<evidence type="ECO:0000256" key="1">
    <source>
        <dbReference type="ARBA" id="ARBA00006149"/>
    </source>
</evidence>
<dbReference type="InterPro" id="IPR052190">
    <property type="entry name" value="Euk-Arch_PrmC-MTase"/>
</dbReference>
<dbReference type="GO" id="GO:0035657">
    <property type="term" value="C:eRF1 methyltransferase complex"/>
    <property type="evidence" value="ECO:0007669"/>
    <property type="project" value="TreeGrafter"/>
</dbReference>
<dbReference type="InterPro" id="IPR029063">
    <property type="entry name" value="SAM-dependent_MTases_sf"/>
</dbReference>
<dbReference type="NCBIfam" id="TIGR00537">
    <property type="entry name" value="hemK_rel_arch"/>
    <property type="match status" value="1"/>
</dbReference>
<dbReference type="RefSeq" id="WP_211530284.1">
    <property type="nucleotide sequence ID" value="NZ_JWHL01000003.1"/>
</dbReference>
<dbReference type="GO" id="GO:0003676">
    <property type="term" value="F:nucleic acid binding"/>
    <property type="evidence" value="ECO:0007669"/>
    <property type="project" value="InterPro"/>
</dbReference>
<evidence type="ECO:0000256" key="4">
    <source>
        <dbReference type="ARBA" id="ARBA00022691"/>
    </source>
</evidence>
<keyword evidence="2 6" id="KW-0489">Methyltransferase</keyword>
<dbReference type="InterPro" id="IPR007848">
    <property type="entry name" value="Small_mtfrase_dom"/>
</dbReference>
<dbReference type="OrthoDB" id="27149at2157"/>
<name>A0A8J7W5H6_9EURY</name>
<dbReference type="PANTHER" id="PTHR45875:SF1">
    <property type="entry name" value="METHYLTRANSFERASE N6AMT1"/>
    <property type="match status" value="1"/>
</dbReference>
<evidence type="ECO:0000313" key="7">
    <source>
        <dbReference type="Proteomes" id="UP000730161"/>
    </source>
</evidence>
<sequence length="188" mass="20689">MSLYHSEVYFPAEDTHLLLEAARRVLRPGDQVLEIGTGSGEIAAGLLQMADRIVATDINPHAAEMAFSRGVPVIRTDLFSGLSGRFDLIIFNPPYLPTVEEERIDDWLEYALDGGEDGRRTIQRFLEVAPDHLTLQGRILLLVSSLTGISEVSSLFSKAGMIAFTVAEEVCEGENLVVLLGMRDLCRV</sequence>
<evidence type="ECO:0000256" key="2">
    <source>
        <dbReference type="ARBA" id="ARBA00022603"/>
    </source>
</evidence>
<protein>
    <submittedName>
        <fullName evidence="6">Methylase</fullName>
    </submittedName>
</protein>
<dbReference type="InterPro" id="IPR002052">
    <property type="entry name" value="DNA_methylase_N6_adenine_CS"/>
</dbReference>
<feature type="domain" description="Methyltransferase small" evidence="5">
    <location>
        <begin position="15"/>
        <end position="95"/>
    </location>
</feature>
<dbReference type="GO" id="GO:0008757">
    <property type="term" value="F:S-adenosylmethionine-dependent methyltransferase activity"/>
    <property type="evidence" value="ECO:0007669"/>
    <property type="project" value="TreeGrafter"/>
</dbReference>
<dbReference type="SUPFAM" id="SSF53335">
    <property type="entry name" value="S-adenosyl-L-methionine-dependent methyltransferases"/>
    <property type="match status" value="1"/>
</dbReference>
<evidence type="ECO:0000313" key="6">
    <source>
        <dbReference type="EMBL" id="MBR1368656.1"/>
    </source>
</evidence>
<keyword evidence="3" id="KW-0808">Transferase</keyword>